<evidence type="ECO:0000313" key="11">
    <source>
        <dbReference type="EMBL" id="CAG8339121.1"/>
    </source>
</evidence>
<comment type="function">
    <text evidence="10">Chitosanase catalyzing the endo-type cleavage of chitosan, the deacylated form of chitin. Chitosanase may be crucial in the degradation of the deacetylated portion of chitin in the fungal cell wall.</text>
</comment>
<dbReference type="InterPro" id="IPR009939">
    <property type="entry name" value="Chitosanase_fungal"/>
</dbReference>
<dbReference type="Pfam" id="PF07335">
    <property type="entry name" value="Glyco_hydro_75"/>
    <property type="match status" value="1"/>
</dbReference>
<name>A0A9W4IMZ1_PENNA</name>
<keyword evidence="9 10" id="KW-0624">Polysaccharide degradation</keyword>
<reference evidence="11" key="1">
    <citation type="submission" date="2021-07" db="EMBL/GenBank/DDBJ databases">
        <authorList>
            <person name="Branca A.L. A."/>
        </authorList>
    </citation>
    <scope>NUCLEOTIDE SEQUENCE</scope>
</reference>
<gene>
    <name evidence="11" type="ORF">PNAL_LOCUS10796</name>
</gene>
<keyword evidence="8 10" id="KW-0326">Glycosidase</keyword>
<evidence type="ECO:0000256" key="5">
    <source>
        <dbReference type="ARBA" id="ARBA00022729"/>
    </source>
</evidence>
<evidence type="ECO:0000256" key="8">
    <source>
        <dbReference type="ARBA" id="ARBA00023295"/>
    </source>
</evidence>
<evidence type="ECO:0000256" key="3">
    <source>
        <dbReference type="ARBA" id="ARBA00007799"/>
    </source>
</evidence>
<evidence type="ECO:0000256" key="6">
    <source>
        <dbReference type="ARBA" id="ARBA00022801"/>
    </source>
</evidence>
<dbReference type="GO" id="GO:0016977">
    <property type="term" value="F:chitosanase activity"/>
    <property type="evidence" value="ECO:0007669"/>
    <property type="project" value="UniProtKB-EC"/>
</dbReference>
<dbReference type="PANTHER" id="PTHR42061:SF4">
    <property type="entry name" value="ENDO-CHITOSANASE"/>
    <property type="match status" value="1"/>
</dbReference>
<keyword evidence="6 10" id="KW-0378">Hydrolase</keyword>
<proteinExistence type="inferred from homology"/>
<comment type="subcellular location">
    <subcellularLocation>
        <location evidence="2 10">Secreted</location>
    </subcellularLocation>
</comment>
<evidence type="ECO:0000256" key="4">
    <source>
        <dbReference type="ARBA" id="ARBA00022525"/>
    </source>
</evidence>
<comment type="caution">
    <text evidence="11">The sequence shown here is derived from an EMBL/GenBank/DDBJ whole genome shotgun (WGS) entry which is preliminary data.</text>
</comment>
<evidence type="ECO:0000256" key="9">
    <source>
        <dbReference type="ARBA" id="ARBA00023326"/>
    </source>
</evidence>
<evidence type="ECO:0000256" key="7">
    <source>
        <dbReference type="ARBA" id="ARBA00023277"/>
    </source>
</evidence>
<dbReference type="EC" id="3.2.1.132" evidence="10"/>
<sequence>MFGLRIWMSTATALTTSARKLNGQHQTNFGALAAYEVPFFVIPDRFGTKYAKQLPGNNMFYGIYGDSDGDTPQVIGEASWLMARICFPDDEWQQCPCSALNKNYVTNFSTLRPMGDKLMTALAKNLKLVDGGDGGSPTTTAGSNPTSESCEGEGHCAGASCKDENDCSSHLVCKSGKCASE</sequence>
<dbReference type="PANTHER" id="PTHR42061">
    <property type="entry name" value="ENDO-CHITOSANASE"/>
    <property type="match status" value="1"/>
</dbReference>
<keyword evidence="7" id="KW-0119">Carbohydrate metabolism</keyword>
<evidence type="ECO:0000256" key="1">
    <source>
        <dbReference type="ARBA" id="ARBA00000405"/>
    </source>
</evidence>
<evidence type="ECO:0000256" key="10">
    <source>
        <dbReference type="RuleBase" id="RU361208"/>
    </source>
</evidence>
<keyword evidence="4" id="KW-0964">Secreted</keyword>
<dbReference type="EMBL" id="CAJVNV010000646">
    <property type="protein sequence ID" value="CAG8339121.1"/>
    <property type="molecule type" value="Genomic_DNA"/>
</dbReference>
<evidence type="ECO:0000256" key="2">
    <source>
        <dbReference type="ARBA" id="ARBA00004613"/>
    </source>
</evidence>
<dbReference type="GO" id="GO:0000272">
    <property type="term" value="P:polysaccharide catabolic process"/>
    <property type="evidence" value="ECO:0007669"/>
    <property type="project" value="UniProtKB-KW"/>
</dbReference>
<comment type="similarity">
    <text evidence="3 10">Belongs to the glycosyl hydrolase 75 family.</text>
</comment>
<evidence type="ECO:0000313" key="12">
    <source>
        <dbReference type="Proteomes" id="UP001153461"/>
    </source>
</evidence>
<organism evidence="11 12">
    <name type="scientific">Penicillium nalgiovense</name>
    <dbReference type="NCBI Taxonomy" id="60175"/>
    <lineage>
        <taxon>Eukaryota</taxon>
        <taxon>Fungi</taxon>
        <taxon>Dikarya</taxon>
        <taxon>Ascomycota</taxon>
        <taxon>Pezizomycotina</taxon>
        <taxon>Eurotiomycetes</taxon>
        <taxon>Eurotiomycetidae</taxon>
        <taxon>Eurotiales</taxon>
        <taxon>Aspergillaceae</taxon>
        <taxon>Penicillium</taxon>
    </lineage>
</organism>
<comment type="catalytic activity">
    <reaction evidence="1 10">
        <text>Endohydrolysis of beta-(1-&gt;4)-linkages between D-glucosamine residues in a partly acetylated chitosan.</text>
        <dbReference type="EC" id="3.2.1.132"/>
    </reaction>
</comment>
<dbReference type="AlphaFoldDB" id="A0A9W4IMZ1"/>
<dbReference type="GO" id="GO:0005576">
    <property type="term" value="C:extracellular region"/>
    <property type="evidence" value="ECO:0007669"/>
    <property type="project" value="UniProtKB-SubCell"/>
</dbReference>
<protein>
    <recommendedName>
        <fullName evidence="10">Endo-chitosanase</fullName>
        <ecNumber evidence="10">3.2.1.132</ecNumber>
    </recommendedName>
</protein>
<dbReference type="Proteomes" id="UP001153461">
    <property type="component" value="Unassembled WGS sequence"/>
</dbReference>
<accession>A0A9W4IMZ1</accession>
<keyword evidence="5" id="KW-0732">Signal</keyword>